<dbReference type="EMBL" id="JASSZA010000016">
    <property type="protein sequence ID" value="KAK2091251.1"/>
    <property type="molecule type" value="Genomic_DNA"/>
</dbReference>
<sequence length="86" mass="9773">LINGLSDEKVRWQETVENLQYMLNNISGDVLVAAGFVAYLGPFTGQYRTVLYDGWVKQLKSHNVPHTSEPTLIRTLGNPVKIRSWQ</sequence>
<feature type="domain" description="Dynein heavy chain coiled coil stalk" evidence="1">
    <location>
        <begin position="1"/>
        <end position="53"/>
    </location>
</feature>
<organism evidence="2 3">
    <name type="scientific">Saguinus oedipus</name>
    <name type="common">Cotton-top tamarin</name>
    <name type="synonym">Oedipomidas oedipus</name>
    <dbReference type="NCBI Taxonomy" id="9490"/>
    <lineage>
        <taxon>Eukaryota</taxon>
        <taxon>Metazoa</taxon>
        <taxon>Chordata</taxon>
        <taxon>Craniata</taxon>
        <taxon>Vertebrata</taxon>
        <taxon>Euteleostomi</taxon>
        <taxon>Mammalia</taxon>
        <taxon>Eutheria</taxon>
        <taxon>Euarchontoglires</taxon>
        <taxon>Primates</taxon>
        <taxon>Haplorrhini</taxon>
        <taxon>Platyrrhini</taxon>
        <taxon>Cebidae</taxon>
        <taxon>Callitrichinae</taxon>
        <taxon>Saguinus</taxon>
    </lineage>
</organism>
<dbReference type="Proteomes" id="UP001266305">
    <property type="component" value="Unassembled WGS sequence"/>
</dbReference>
<dbReference type="PANTHER" id="PTHR22878">
    <property type="entry name" value="DYNEIN HEAVY CHAIN 6, AXONEMAL-LIKE-RELATED"/>
    <property type="match status" value="1"/>
</dbReference>
<comment type="caution">
    <text evidence="2">The sequence shown here is derived from an EMBL/GenBank/DDBJ whole genome shotgun (WGS) entry which is preliminary data.</text>
</comment>
<keyword evidence="3" id="KW-1185">Reference proteome</keyword>
<evidence type="ECO:0000313" key="3">
    <source>
        <dbReference type="Proteomes" id="UP001266305"/>
    </source>
</evidence>
<protein>
    <submittedName>
        <fullName evidence="2">Dynein heavy chain 1, axonemal</fullName>
    </submittedName>
</protein>
<dbReference type="InterPro" id="IPR026983">
    <property type="entry name" value="DHC"/>
</dbReference>
<dbReference type="Pfam" id="PF12777">
    <property type="entry name" value="MT"/>
    <property type="match status" value="1"/>
</dbReference>
<evidence type="ECO:0000259" key="1">
    <source>
        <dbReference type="Pfam" id="PF12777"/>
    </source>
</evidence>
<accession>A0ABQ9U362</accession>
<feature type="non-terminal residue" evidence="2">
    <location>
        <position position="86"/>
    </location>
</feature>
<dbReference type="PANTHER" id="PTHR22878:SF73">
    <property type="entry name" value="DYNEIN AXONEMAL HEAVY CHAIN 1"/>
    <property type="match status" value="1"/>
</dbReference>
<evidence type="ECO:0000313" key="2">
    <source>
        <dbReference type="EMBL" id="KAK2091251.1"/>
    </source>
</evidence>
<dbReference type="InterPro" id="IPR024743">
    <property type="entry name" value="Dynein_HC_stalk"/>
</dbReference>
<feature type="non-terminal residue" evidence="2">
    <location>
        <position position="1"/>
    </location>
</feature>
<name>A0ABQ9U362_SAGOE</name>
<reference evidence="2 3" key="1">
    <citation type="submission" date="2023-05" db="EMBL/GenBank/DDBJ databases">
        <title>B98-5 Cell Line De Novo Hybrid Assembly: An Optical Mapping Approach.</title>
        <authorList>
            <person name="Kananen K."/>
            <person name="Auerbach J.A."/>
            <person name="Kautto E."/>
            <person name="Blachly J.S."/>
        </authorList>
    </citation>
    <scope>NUCLEOTIDE SEQUENCE [LARGE SCALE GENOMIC DNA]</scope>
    <source>
        <strain evidence="2">B95-8</strain>
        <tissue evidence="2">Cell line</tissue>
    </source>
</reference>
<gene>
    <name evidence="2" type="primary">DNAH1_6</name>
    <name evidence="2" type="ORF">P7K49_030535</name>
</gene>
<proteinExistence type="predicted"/>
<dbReference type="Gene3D" id="1.20.920.20">
    <property type="match status" value="1"/>
</dbReference>